<organism evidence="5 6">
    <name type="scientific">Mesorhizobium waimense</name>
    <dbReference type="NCBI Taxonomy" id="1300307"/>
    <lineage>
        <taxon>Bacteria</taxon>
        <taxon>Pseudomonadati</taxon>
        <taxon>Pseudomonadota</taxon>
        <taxon>Alphaproteobacteria</taxon>
        <taxon>Hyphomicrobiales</taxon>
        <taxon>Phyllobacteriaceae</taxon>
        <taxon>Mesorhizobium</taxon>
    </lineage>
</organism>
<dbReference type="Proteomes" id="UP000272706">
    <property type="component" value="Unassembled WGS sequence"/>
</dbReference>
<dbReference type="SUPFAM" id="SSF53756">
    <property type="entry name" value="UDP-Glycosyltransferase/glycogen phosphorylase"/>
    <property type="match status" value="1"/>
</dbReference>
<dbReference type="OrthoDB" id="5490290at2"/>
<keyword evidence="1" id="KW-0328">Glycosyltransferase</keyword>
<dbReference type="InterPro" id="IPR001296">
    <property type="entry name" value="Glyco_trans_1"/>
</dbReference>
<dbReference type="InterPro" id="IPR028098">
    <property type="entry name" value="Glyco_trans_4-like_N"/>
</dbReference>
<accession>A0A3A5K4E0</accession>
<evidence type="ECO:0000256" key="1">
    <source>
        <dbReference type="ARBA" id="ARBA00022676"/>
    </source>
</evidence>
<name>A0A3A5K4E0_9HYPH</name>
<gene>
    <name evidence="5" type="ORF">D3227_32170</name>
</gene>
<reference evidence="5 6" key="1">
    <citation type="submission" date="2018-09" db="EMBL/GenBank/DDBJ databases">
        <title>Mesorhizobium carmichaelinearum sp. nov. isolated from Carmichaelinea spp. root nodules in New Zealand.</title>
        <authorList>
            <person name="De Meyer S.E."/>
        </authorList>
    </citation>
    <scope>NUCLEOTIDE SEQUENCE [LARGE SCALE GENOMIC DNA]</scope>
    <source>
        <strain evidence="5 6">ICMP19557</strain>
    </source>
</reference>
<protein>
    <submittedName>
        <fullName evidence="5">Glycosyltransferase family 1 protein</fullName>
    </submittedName>
</protein>
<dbReference type="PANTHER" id="PTHR12526:SF510">
    <property type="entry name" value="D-INOSITOL 3-PHOSPHATE GLYCOSYLTRANSFERASE"/>
    <property type="match status" value="1"/>
</dbReference>
<evidence type="ECO:0000313" key="6">
    <source>
        <dbReference type="Proteomes" id="UP000272706"/>
    </source>
</evidence>
<dbReference type="AlphaFoldDB" id="A0A3A5K4E0"/>
<comment type="caution">
    <text evidence="5">The sequence shown here is derived from an EMBL/GenBank/DDBJ whole genome shotgun (WGS) entry which is preliminary data.</text>
</comment>
<dbReference type="EMBL" id="QZWZ01000043">
    <property type="protein sequence ID" value="RJT29422.1"/>
    <property type="molecule type" value="Genomic_DNA"/>
</dbReference>
<feature type="domain" description="Glycosyl transferase family 1" evidence="3">
    <location>
        <begin position="201"/>
        <end position="393"/>
    </location>
</feature>
<feature type="domain" description="Glycosyltransferase subfamily 4-like N-terminal" evidence="4">
    <location>
        <begin position="70"/>
        <end position="191"/>
    </location>
</feature>
<dbReference type="Pfam" id="PF13439">
    <property type="entry name" value="Glyco_transf_4"/>
    <property type="match status" value="1"/>
</dbReference>
<keyword evidence="2 5" id="KW-0808">Transferase</keyword>
<proteinExistence type="predicted"/>
<dbReference type="GO" id="GO:0016757">
    <property type="term" value="F:glycosyltransferase activity"/>
    <property type="evidence" value="ECO:0007669"/>
    <property type="project" value="UniProtKB-KW"/>
</dbReference>
<evidence type="ECO:0000259" key="3">
    <source>
        <dbReference type="Pfam" id="PF00534"/>
    </source>
</evidence>
<evidence type="ECO:0000256" key="2">
    <source>
        <dbReference type="ARBA" id="ARBA00022679"/>
    </source>
</evidence>
<dbReference type="PANTHER" id="PTHR12526">
    <property type="entry name" value="GLYCOSYLTRANSFERASE"/>
    <property type="match status" value="1"/>
</dbReference>
<evidence type="ECO:0000259" key="4">
    <source>
        <dbReference type="Pfam" id="PF13439"/>
    </source>
</evidence>
<dbReference type="RefSeq" id="WP_120018210.1">
    <property type="nucleotide sequence ID" value="NZ_QZWZ01000043.1"/>
</dbReference>
<dbReference type="CDD" id="cd03801">
    <property type="entry name" value="GT4_PimA-like"/>
    <property type="match status" value="1"/>
</dbReference>
<keyword evidence="6" id="KW-1185">Reference proteome</keyword>
<sequence>MKLVYVGQPYDRLFPPVQNSIGLIVYNTALRLGEGLQITLYGKHYRDDTVPADLPFAVRRAPARRDHALQRVINEFPRLARWLRLDRRADDHSQYRNKVRRYLAVDQPDIVHLMNYWTWCRELKAASSSHRLVLEMQCEWLSQRDRDQVARQLKVVDAVVAVSDHIARTFLSAFPDYPGVVATVGNGVDVSYFRPSEQRTFASTRTRRVILFVGRVSPEKGLHTLIEAFSEVAARFADVELRIAGPHWPLSVDFLTSLSSDPRVTALSRFYDRWGNCNYREHLEELIERHGLSDRIHFVGNVPHKDLVATYHEADIVVNPSLSESFGISVVEGMACGIPVVGTRVGGMCESILTGSTGMLVEADAPGELAQALTTVLEDTVLASEMGSEGRKRAVELYSWEARAERLKSVYQKLRPGTRIHVHKDREPLSLAAVGDR</sequence>
<dbReference type="Pfam" id="PF00534">
    <property type="entry name" value="Glycos_transf_1"/>
    <property type="match status" value="1"/>
</dbReference>
<dbReference type="Gene3D" id="3.40.50.2000">
    <property type="entry name" value="Glycogen Phosphorylase B"/>
    <property type="match status" value="2"/>
</dbReference>
<evidence type="ECO:0000313" key="5">
    <source>
        <dbReference type="EMBL" id="RJT29422.1"/>
    </source>
</evidence>